<dbReference type="InterPro" id="IPR012910">
    <property type="entry name" value="Plug_dom"/>
</dbReference>
<dbReference type="Gene3D" id="2.40.170.20">
    <property type="entry name" value="TonB-dependent receptor, beta-barrel domain"/>
    <property type="match status" value="1"/>
</dbReference>
<sequence>MKHLARRHLWAALCMSGAMAARAQSTPTPASTRPTAQDSVTVTADRGLAGINDSATSTTTLSAEQMQQQPGLSLDDALHQVAGFTLYRRTGSWTANPTTEGVSLRGLGSTAASRTLVVSDEVPLNDPFGGWIHWDEIPALAIDRVQLERGGASDLYGSSAIGGVVNVVPVEPGTRHGESLLFSADAAGASENSANQDALLSTTSKRVAFLGAESFLTTGGYIPTAPSLRGLVDIPSNVTSEAGRVGLRGFALQQKASAFLRGNVLNEARSNGTPLQTNGTRLWRYTAGADYAAGKSTALLRLYGAREAYRQSFSSIATDRNSETLTKLQRVPLDQAGLVAQAARAMPHQLTAAVGFDIDDVRATDNEAAVSKIFATATTSISARQRETGGFVDAIWTPRTWSLSGSVRVDSFHTYDARQAVSTSSTIVPLPDVSELVASPRLGLVFQPQSHAWPRGLALTATAFRAFRGPTMNELYRTGQVGQQTTLANPSLHAERATGAEGGIELDRRIGHLRATYFWTEANRPISAVLLSQTATTQTLQRQNLGQIRSRGIMLEAQSARWRGLDASFGYQLAVATVTAFNTSSTVQANLKGNWIPEVPREMATATANYSAPHVASFHAIVSYTGQAFDDSSNQYLLHPYARFDVSADRSLTHGFSLFAGAQNLLNRSIDAGRTPILTLAAPRLVQGGIRYTFKR</sequence>
<evidence type="ECO:0000256" key="2">
    <source>
        <dbReference type="ARBA" id="ARBA00022448"/>
    </source>
</evidence>
<dbReference type="Pfam" id="PF07715">
    <property type="entry name" value="Plug"/>
    <property type="match status" value="1"/>
</dbReference>
<evidence type="ECO:0000256" key="4">
    <source>
        <dbReference type="ARBA" id="ARBA00022692"/>
    </source>
</evidence>
<evidence type="ECO:0000256" key="3">
    <source>
        <dbReference type="ARBA" id="ARBA00022452"/>
    </source>
</evidence>
<dbReference type="GO" id="GO:0015344">
    <property type="term" value="F:siderophore uptake transmembrane transporter activity"/>
    <property type="evidence" value="ECO:0007669"/>
    <property type="project" value="TreeGrafter"/>
</dbReference>
<evidence type="ECO:0000256" key="5">
    <source>
        <dbReference type="ARBA" id="ARBA00022729"/>
    </source>
</evidence>
<dbReference type="InterPro" id="IPR037066">
    <property type="entry name" value="Plug_dom_sf"/>
</dbReference>
<evidence type="ECO:0000256" key="12">
    <source>
        <dbReference type="SAM" id="SignalP"/>
    </source>
</evidence>
<feature type="signal peptide" evidence="12">
    <location>
        <begin position="1"/>
        <end position="23"/>
    </location>
</feature>
<dbReference type="OrthoDB" id="101167at2"/>
<evidence type="ECO:0000256" key="8">
    <source>
        <dbReference type="ARBA" id="ARBA00023170"/>
    </source>
</evidence>
<dbReference type="GO" id="GO:0044718">
    <property type="term" value="P:siderophore transmembrane transport"/>
    <property type="evidence" value="ECO:0007669"/>
    <property type="project" value="TreeGrafter"/>
</dbReference>
<dbReference type="InterPro" id="IPR036942">
    <property type="entry name" value="Beta-barrel_TonB_sf"/>
</dbReference>
<keyword evidence="9 10" id="KW-0998">Cell outer membrane</keyword>
<comment type="subcellular location">
    <subcellularLocation>
        <location evidence="1 10">Cell outer membrane</location>
        <topology evidence="1 10">Multi-pass membrane protein</topology>
    </subcellularLocation>
</comment>
<dbReference type="RefSeq" id="WP_103932436.1">
    <property type="nucleotide sequence ID" value="NZ_FNVA01000002.1"/>
</dbReference>
<dbReference type="Proteomes" id="UP000236728">
    <property type="component" value="Unassembled WGS sequence"/>
</dbReference>
<evidence type="ECO:0000256" key="7">
    <source>
        <dbReference type="ARBA" id="ARBA00023136"/>
    </source>
</evidence>
<evidence type="ECO:0000259" key="13">
    <source>
        <dbReference type="Pfam" id="PF00593"/>
    </source>
</evidence>
<dbReference type="PROSITE" id="PS52016">
    <property type="entry name" value="TONB_DEPENDENT_REC_3"/>
    <property type="match status" value="1"/>
</dbReference>
<feature type="domain" description="TonB-dependent receptor-like beta-barrel" evidence="13">
    <location>
        <begin position="249"/>
        <end position="665"/>
    </location>
</feature>
<dbReference type="PANTHER" id="PTHR30069:SF29">
    <property type="entry name" value="HEMOGLOBIN AND HEMOGLOBIN-HAPTOGLOBIN-BINDING PROTEIN 1-RELATED"/>
    <property type="match status" value="1"/>
</dbReference>
<keyword evidence="8 15" id="KW-0675">Receptor</keyword>
<gene>
    <name evidence="15" type="ORF">SAMN05421819_1515</name>
</gene>
<evidence type="ECO:0000259" key="14">
    <source>
        <dbReference type="Pfam" id="PF07715"/>
    </source>
</evidence>
<keyword evidence="7 10" id="KW-0472">Membrane</keyword>
<keyword evidence="3 10" id="KW-1134">Transmembrane beta strand</keyword>
<keyword evidence="6 11" id="KW-0798">TonB box</keyword>
<dbReference type="Pfam" id="PF00593">
    <property type="entry name" value="TonB_dep_Rec_b-barrel"/>
    <property type="match status" value="1"/>
</dbReference>
<dbReference type="InterPro" id="IPR000531">
    <property type="entry name" value="Beta-barrel_TonB"/>
</dbReference>
<feature type="domain" description="TonB-dependent receptor plug" evidence="14">
    <location>
        <begin position="52"/>
        <end position="164"/>
    </location>
</feature>
<feature type="chain" id="PRO_5009288146" evidence="12">
    <location>
        <begin position="24"/>
        <end position="696"/>
    </location>
</feature>
<keyword evidence="16" id="KW-1185">Reference proteome</keyword>
<reference evidence="15 16" key="1">
    <citation type="submission" date="2016-10" db="EMBL/GenBank/DDBJ databases">
        <authorList>
            <person name="de Groot N.N."/>
        </authorList>
    </citation>
    <scope>NUCLEOTIDE SEQUENCE [LARGE SCALE GENOMIC DNA]</scope>
    <source>
        <strain evidence="15 16">DSM 22489</strain>
    </source>
</reference>
<dbReference type="SUPFAM" id="SSF56935">
    <property type="entry name" value="Porins"/>
    <property type="match status" value="1"/>
</dbReference>
<keyword evidence="5 12" id="KW-0732">Signal</keyword>
<name>A0A1H5WC44_9BACT</name>
<organism evidence="15 16">
    <name type="scientific">Bryocella elongata</name>
    <dbReference type="NCBI Taxonomy" id="863522"/>
    <lineage>
        <taxon>Bacteria</taxon>
        <taxon>Pseudomonadati</taxon>
        <taxon>Acidobacteriota</taxon>
        <taxon>Terriglobia</taxon>
        <taxon>Terriglobales</taxon>
        <taxon>Acidobacteriaceae</taxon>
        <taxon>Bryocella</taxon>
    </lineage>
</organism>
<dbReference type="EMBL" id="FNVA01000002">
    <property type="protein sequence ID" value="SEF97042.1"/>
    <property type="molecule type" value="Genomic_DNA"/>
</dbReference>
<dbReference type="Gene3D" id="2.170.130.10">
    <property type="entry name" value="TonB-dependent receptor, plug domain"/>
    <property type="match status" value="1"/>
</dbReference>
<dbReference type="AlphaFoldDB" id="A0A1H5WC44"/>
<dbReference type="PANTHER" id="PTHR30069">
    <property type="entry name" value="TONB-DEPENDENT OUTER MEMBRANE RECEPTOR"/>
    <property type="match status" value="1"/>
</dbReference>
<accession>A0A1H5WC44</accession>
<evidence type="ECO:0000256" key="9">
    <source>
        <dbReference type="ARBA" id="ARBA00023237"/>
    </source>
</evidence>
<dbReference type="InterPro" id="IPR039426">
    <property type="entry name" value="TonB-dep_rcpt-like"/>
</dbReference>
<protein>
    <submittedName>
        <fullName evidence="15">Outer membrane receptor proteins, mostly Fe transport</fullName>
    </submittedName>
</protein>
<evidence type="ECO:0000313" key="16">
    <source>
        <dbReference type="Proteomes" id="UP000236728"/>
    </source>
</evidence>
<comment type="similarity">
    <text evidence="10 11">Belongs to the TonB-dependent receptor family.</text>
</comment>
<keyword evidence="4 10" id="KW-0812">Transmembrane</keyword>
<evidence type="ECO:0000256" key="6">
    <source>
        <dbReference type="ARBA" id="ARBA00023077"/>
    </source>
</evidence>
<proteinExistence type="inferred from homology"/>
<evidence type="ECO:0000256" key="11">
    <source>
        <dbReference type="RuleBase" id="RU003357"/>
    </source>
</evidence>
<evidence type="ECO:0000313" key="15">
    <source>
        <dbReference type="EMBL" id="SEF97042.1"/>
    </source>
</evidence>
<dbReference type="GO" id="GO:0009279">
    <property type="term" value="C:cell outer membrane"/>
    <property type="evidence" value="ECO:0007669"/>
    <property type="project" value="UniProtKB-SubCell"/>
</dbReference>
<evidence type="ECO:0000256" key="10">
    <source>
        <dbReference type="PROSITE-ProRule" id="PRU01360"/>
    </source>
</evidence>
<keyword evidence="2 10" id="KW-0813">Transport</keyword>
<evidence type="ECO:0000256" key="1">
    <source>
        <dbReference type="ARBA" id="ARBA00004571"/>
    </source>
</evidence>